<gene>
    <name evidence="4" type="ORF">METZ01_LOCUS332826</name>
</gene>
<dbReference type="EMBL" id="UINC01111621">
    <property type="protein sequence ID" value="SVC79972.1"/>
    <property type="molecule type" value="Genomic_DNA"/>
</dbReference>
<dbReference type="AlphaFoldDB" id="A0A382Q677"/>
<dbReference type="InterPro" id="IPR011042">
    <property type="entry name" value="6-blade_b-propeller_TolB-like"/>
</dbReference>
<accession>A0A382Q677</accession>
<evidence type="ECO:0000256" key="2">
    <source>
        <dbReference type="ARBA" id="ARBA00023180"/>
    </source>
</evidence>
<reference evidence="4" key="1">
    <citation type="submission" date="2018-05" db="EMBL/GenBank/DDBJ databases">
        <authorList>
            <person name="Lanie J.A."/>
            <person name="Ng W.-L."/>
            <person name="Kazmierczak K.M."/>
            <person name="Andrzejewski T.M."/>
            <person name="Davidsen T.M."/>
            <person name="Wayne K.J."/>
            <person name="Tettelin H."/>
            <person name="Glass J.I."/>
            <person name="Rusch D."/>
            <person name="Podicherti R."/>
            <person name="Tsui H.-C.T."/>
            <person name="Winkler M.E."/>
        </authorList>
    </citation>
    <scope>NUCLEOTIDE SEQUENCE</scope>
</reference>
<dbReference type="GO" id="GO:0005576">
    <property type="term" value="C:extracellular region"/>
    <property type="evidence" value="ECO:0007669"/>
    <property type="project" value="TreeGrafter"/>
</dbReference>
<sequence length="297" mass="31940">MKPLFTFLITILFLTGCGQSDHQHSHDDDHAEGDHSHAEGDHHHAEGDSDGHDHDAQPESPTGVRMGTGLMTFDTVPGWGLTADGKSAIGPTHGGVIVGKDGTIYTSADKGVIAFSPDGKVAREFLGEPYTNLHDVEIRDEGGTEYLYGARNKNAEGIKFAAADGKVALRLPFPAASGLAAKPFNPTAITVSDDGNIFLSDGYASNIIFKFDKAGKYLMHFGAKGNGPRQFNTAHGMTLDTRYEPNRLLICDRNHQPRGRLLHYSLEGEYINEVIGGLGMPTSVSVQGDYVSVPDLH</sequence>
<name>A0A382Q677_9ZZZZ</name>
<dbReference type="PANTHER" id="PTHR10680:SF28">
    <property type="entry name" value="SMP-30_GLUCONOLACTONASE_LRE-LIKE REGION DOMAIN-CONTAINING PROTEIN"/>
    <property type="match status" value="1"/>
</dbReference>
<keyword evidence="2" id="KW-0325">Glycoprotein</keyword>
<evidence type="ECO:0000256" key="1">
    <source>
        <dbReference type="ARBA" id="ARBA00022729"/>
    </source>
</evidence>
<dbReference type="SUPFAM" id="SSF101898">
    <property type="entry name" value="NHL repeat"/>
    <property type="match status" value="1"/>
</dbReference>
<evidence type="ECO:0000313" key="4">
    <source>
        <dbReference type="EMBL" id="SVC79972.1"/>
    </source>
</evidence>
<evidence type="ECO:0008006" key="5">
    <source>
        <dbReference type="Google" id="ProtNLM"/>
    </source>
</evidence>
<feature type="non-terminal residue" evidence="4">
    <location>
        <position position="297"/>
    </location>
</feature>
<feature type="compositionally biased region" description="Basic and acidic residues" evidence="3">
    <location>
        <begin position="21"/>
        <end position="57"/>
    </location>
</feature>
<dbReference type="Pfam" id="PF17170">
    <property type="entry name" value="DUF5128"/>
    <property type="match status" value="1"/>
</dbReference>
<keyword evidence="1" id="KW-0732">Signal</keyword>
<protein>
    <recommendedName>
        <fullName evidence="5">6-bladed beta-propeller</fullName>
    </recommendedName>
</protein>
<evidence type="ECO:0000256" key="3">
    <source>
        <dbReference type="SAM" id="MobiDB-lite"/>
    </source>
</evidence>
<feature type="region of interest" description="Disordered" evidence="3">
    <location>
        <begin position="19"/>
        <end position="69"/>
    </location>
</feature>
<dbReference type="Gene3D" id="2.120.10.30">
    <property type="entry name" value="TolB, C-terminal domain"/>
    <property type="match status" value="1"/>
</dbReference>
<proteinExistence type="predicted"/>
<dbReference type="PROSITE" id="PS51257">
    <property type="entry name" value="PROKAR_LIPOPROTEIN"/>
    <property type="match status" value="1"/>
</dbReference>
<organism evidence="4">
    <name type="scientific">marine metagenome</name>
    <dbReference type="NCBI Taxonomy" id="408172"/>
    <lineage>
        <taxon>unclassified sequences</taxon>
        <taxon>metagenomes</taxon>
        <taxon>ecological metagenomes</taxon>
    </lineage>
</organism>
<dbReference type="PANTHER" id="PTHR10680">
    <property type="entry name" value="PEPTIDYL-GLYCINE ALPHA-AMIDATING MONOOXYGENASE"/>
    <property type="match status" value="1"/>
</dbReference>